<dbReference type="InterPro" id="IPR027417">
    <property type="entry name" value="P-loop_NTPase"/>
</dbReference>
<dbReference type="Gene3D" id="3.30.300.180">
    <property type="match status" value="1"/>
</dbReference>
<dbReference type="SMART" id="SM00382">
    <property type="entry name" value="AAA"/>
    <property type="match status" value="1"/>
</dbReference>
<dbReference type="Pfam" id="PF11638">
    <property type="entry name" value="DnaA_N"/>
    <property type="match status" value="1"/>
</dbReference>
<keyword evidence="5 8" id="KW-0067">ATP-binding</keyword>
<proteinExistence type="inferred from homology"/>
<dbReference type="GO" id="GO:0006275">
    <property type="term" value="P:regulation of DNA replication"/>
    <property type="evidence" value="ECO:0007669"/>
    <property type="project" value="UniProtKB-UniRule"/>
</dbReference>
<feature type="domain" description="AAA+ ATPase" evidence="12">
    <location>
        <begin position="154"/>
        <end position="288"/>
    </location>
</feature>
<name>A0A1F5E4N3_9BACT</name>
<evidence type="ECO:0000256" key="8">
    <source>
        <dbReference type="HAMAP-Rule" id="MF_00377"/>
    </source>
</evidence>
<comment type="similarity">
    <text evidence="1 8 11">Belongs to the DnaA family.</text>
</comment>
<keyword evidence="3 8" id="KW-0235">DNA replication</keyword>
<dbReference type="GO" id="GO:0005737">
    <property type="term" value="C:cytoplasm"/>
    <property type="evidence" value="ECO:0007669"/>
    <property type="project" value="UniProtKB-SubCell"/>
</dbReference>
<evidence type="ECO:0000313" key="15">
    <source>
        <dbReference type="Proteomes" id="UP000178583"/>
    </source>
</evidence>
<dbReference type="STRING" id="1797472.A2215_01230"/>
<dbReference type="GO" id="GO:0005524">
    <property type="term" value="F:ATP binding"/>
    <property type="evidence" value="ECO:0007669"/>
    <property type="project" value="UniProtKB-UniRule"/>
</dbReference>
<feature type="region of interest" description="Domain I, interacts with DnaA modulators" evidence="8">
    <location>
        <begin position="1"/>
        <end position="82"/>
    </location>
</feature>
<feature type="domain" description="Chromosomal replication initiator DnaA C-terminal" evidence="13">
    <location>
        <begin position="367"/>
        <end position="436"/>
    </location>
</feature>
<evidence type="ECO:0000256" key="3">
    <source>
        <dbReference type="ARBA" id="ARBA00022705"/>
    </source>
</evidence>
<dbReference type="InterPro" id="IPR001957">
    <property type="entry name" value="Chromosome_initiator_DnaA"/>
</dbReference>
<feature type="binding site" evidence="8">
    <location>
        <position position="168"/>
    </location>
    <ligand>
        <name>ATP</name>
        <dbReference type="ChEBI" id="CHEBI:30616"/>
    </ligand>
</feature>
<feature type="binding site" evidence="8">
    <location>
        <position position="165"/>
    </location>
    <ligand>
        <name>ATP</name>
        <dbReference type="ChEBI" id="CHEBI:30616"/>
    </ligand>
</feature>
<evidence type="ECO:0000256" key="1">
    <source>
        <dbReference type="ARBA" id="ARBA00006583"/>
    </source>
</evidence>
<dbReference type="SUPFAM" id="SSF48295">
    <property type="entry name" value="TrpR-like"/>
    <property type="match status" value="1"/>
</dbReference>
<reference evidence="14 15" key="1">
    <citation type="journal article" date="2016" name="Nat. Commun.">
        <title>Thousands of microbial genomes shed light on interconnected biogeochemical processes in an aquifer system.</title>
        <authorList>
            <person name="Anantharaman K."/>
            <person name="Brown C.T."/>
            <person name="Hug L.A."/>
            <person name="Sharon I."/>
            <person name="Castelle C.J."/>
            <person name="Probst A.J."/>
            <person name="Thomas B.C."/>
            <person name="Singh A."/>
            <person name="Wilkins M.J."/>
            <person name="Karaoz U."/>
            <person name="Brodie E.L."/>
            <person name="Williams K.H."/>
            <person name="Hubbard S.S."/>
            <person name="Banfield J.F."/>
        </authorList>
    </citation>
    <scope>NUCLEOTIDE SEQUENCE [LARGE SCALE GENOMIC DNA]</scope>
</reference>
<dbReference type="Proteomes" id="UP000178583">
    <property type="component" value="Unassembled WGS sequence"/>
</dbReference>
<comment type="function">
    <text evidence="8 10">Plays an essential role in the initiation and regulation of chromosomal replication. ATP-DnaA binds to the origin of replication (oriC) to initiate formation of the DNA replication initiation complex once per cell cycle. Binds the DnaA box (a 9 base pair repeat at the origin) and separates the double-stranded (ds)DNA. Forms a right-handed helical filament on oriC DNA; dsDNA binds to the exterior of the filament while single-stranded (ss)DNA is stabiized in the filament's interior. The ATP-DnaA-oriC complex binds and stabilizes one strand of the AT-rich DNA unwinding element (DUE), permitting loading of DNA polymerase. After initiation quickly degrades to an ADP-DnaA complex that is not apt for DNA replication. Binds acidic phospholipids.</text>
</comment>
<dbReference type="FunFam" id="3.40.50.300:FF:000668">
    <property type="entry name" value="Chromosomal replication initiator protein DnaA"/>
    <property type="match status" value="1"/>
</dbReference>
<accession>A0A1F5E4N3</accession>
<dbReference type="NCBIfam" id="TIGR00362">
    <property type="entry name" value="DnaA"/>
    <property type="match status" value="1"/>
</dbReference>
<comment type="subcellular location">
    <subcellularLocation>
        <location evidence="8">Cytoplasm</location>
    </subcellularLocation>
</comment>
<dbReference type="GO" id="GO:0005886">
    <property type="term" value="C:plasma membrane"/>
    <property type="evidence" value="ECO:0007669"/>
    <property type="project" value="TreeGrafter"/>
</dbReference>
<dbReference type="GO" id="GO:0008289">
    <property type="term" value="F:lipid binding"/>
    <property type="evidence" value="ECO:0007669"/>
    <property type="project" value="UniProtKB-KW"/>
</dbReference>
<dbReference type="SUPFAM" id="SSF52540">
    <property type="entry name" value="P-loop containing nucleoside triphosphate hydrolases"/>
    <property type="match status" value="1"/>
</dbReference>
<dbReference type="AlphaFoldDB" id="A0A1F5E4N3"/>
<dbReference type="InterPro" id="IPR013159">
    <property type="entry name" value="DnaA_C"/>
</dbReference>
<dbReference type="PANTHER" id="PTHR30050">
    <property type="entry name" value="CHROMOSOMAL REPLICATION INITIATOR PROTEIN DNAA"/>
    <property type="match status" value="1"/>
</dbReference>
<evidence type="ECO:0000256" key="7">
    <source>
        <dbReference type="ARBA" id="ARBA00023125"/>
    </source>
</evidence>
<feature type="region of interest" description="Domain IV, binds dsDNA" evidence="8">
    <location>
        <begin position="340"/>
        <end position="460"/>
    </location>
</feature>
<evidence type="ECO:0000256" key="4">
    <source>
        <dbReference type="ARBA" id="ARBA00022741"/>
    </source>
</evidence>
<keyword evidence="6 8" id="KW-0446">Lipid-binding</keyword>
<keyword evidence="4 8" id="KW-0547">Nucleotide-binding</keyword>
<feature type="binding site" evidence="8">
    <location>
        <position position="167"/>
    </location>
    <ligand>
        <name>ATP</name>
        <dbReference type="ChEBI" id="CHEBI:30616"/>
    </ligand>
</feature>
<comment type="caution">
    <text evidence="14">The sequence shown here is derived from an EMBL/GenBank/DDBJ whole genome shotgun (WGS) entry which is preliminary data.</text>
</comment>
<dbReference type="InterPro" id="IPR010921">
    <property type="entry name" value="Trp_repressor/repl_initiator"/>
</dbReference>
<dbReference type="HAMAP" id="MF_00377">
    <property type="entry name" value="DnaA_bact"/>
    <property type="match status" value="1"/>
</dbReference>
<dbReference type="SMART" id="SM00760">
    <property type="entry name" value="Bac_DnaA_C"/>
    <property type="match status" value="1"/>
</dbReference>
<gene>
    <name evidence="8" type="primary">dnaA</name>
    <name evidence="14" type="ORF">A2215_01230</name>
</gene>
<dbReference type="InterPro" id="IPR013317">
    <property type="entry name" value="DnaA_dom"/>
</dbReference>
<dbReference type="PANTHER" id="PTHR30050:SF2">
    <property type="entry name" value="CHROMOSOMAL REPLICATION INITIATOR PROTEIN DNAA"/>
    <property type="match status" value="1"/>
</dbReference>
<dbReference type="PROSITE" id="PS01008">
    <property type="entry name" value="DNAA"/>
    <property type="match status" value="1"/>
</dbReference>
<comment type="caution">
    <text evidence="8">Lacks conserved residue(s) required for the propagation of feature annotation.</text>
</comment>
<organism evidence="14 15">
    <name type="scientific">Candidatus Berkelbacteria bacterium RIFOXYA2_FULL_43_10</name>
    <dbReference type="NCBI Taxonomy" id="1797472"/>
    <lineage>
        <taxon>Bacteria</taxon>
        <taxon>Candidatus Berkelbacteria</taxon>
    </lineage>
</organism>
<dbReference type="GO" id="GO:0003688">
    <property type="term" value="F:DNA replication origin binding"/>
    <property type="evidence" value="ECO:0007669"/>
    <property type="project" value="UniProtKB-UniRule"/>
</dbReference>
<dbReference type="InterPro" id="IPR018312">
    <property type="entry name" value="Chromosome_initiator_DnaA_CS"/>
</dbReference>
<dbReference type="Gene3D" id="1.10.1750.10">
    <property type="match status" value="1"/>
</dbReference>
<dbReference type="InterPro" id="IPR003593">
    <property type="entry name" value="AAA+_ATPase"/>
</dbReference>
<dbReference type="Pfam" id="PF08299">
    <property type="entry name" value="Bac_DnaA_C"/>
    <property type="match status" value="1"/>
</dbReference>
<keyword evidence="2 8" id="KW-0963">Cytoplasm</keyword>
<dbReference type="PRINTS" id="PR00051">
    <property type="entry name" value="DNAA"/>
</dbReference>
<dbReference type="CDD" id="cd00009">
    <property type="entry name" value="AAA"/>
    <property type="match status" value="1"/>
</dbReference>
<protein>
    <recommendedName>
        <fullName evidence="8 9">Chromosomal replication initiator protein DnaA</fullName>
    </recommendedName>
</protein>
<dbReference type="Pfam" id="PF00308">
    <property type="entry name" value="Bac_DnaA"/>
    <property type="match status" value="1"/>
</dbReference>
<dbReference type="InterPro" id="IPR020591">
    <property type="entry name" value="Chromosome_initiator_DnaA-like"/>
</dbReference>
<evidence type="ECO:0000259" key="13">
    <source>
        <dbReference type="SMART" id="SM00760"/>
    </source>
</evidence>
<dbReference type="Gene3D" id="1.10.8.60">
    <property type="match status" value="1"/>
</dbReference>
<feature type="binding site" evidence="8">
    <location>
        <position position="169"/>
    </location>
    <ligand>
        <name>ATP</name>
        <dbReference type="ChEBI" id="CHEBI:30616"/>
    </ligand>
</feature>
<evidence type="ECO:0000313" key="14">
    <source>
        <dbReference type="EMBL" id="OGD62276.1"/>
    </source>
</evidence>
<dbReference type="InterPro" id="IPR024633">
    <property type="entry name" value="DnaA_N_dom"/>
</dbReference>
<sequence length="460" mass="52109">MDLVEIWRNTLLELEVSISRANFTTWFKNTFILDYKKGVFIIGVPTFFVEDWLRKKYLDHIKKALANQSGAEVESVKFKIATPSPEQVVISDKGKFIHSPVDKPEKKPEATFGKTLPQNSTLNSYYKFANFIIGSSNQLAVAAADAVSKKPGKVYNPLFVYGDSGLGKTHLMQAIGNHIVERDQDARVLYVSSETFMNDFISAVETGSGRAKDFKNRYRSVDILLIDDIQFLSGKEQTQEEFFHTFNHLHQNNKQVVLTADRFPKAIKGLERRLQTRFEGGMVADIGTPDLETRAAILKQKSKAKGKEIGDEIINYIAENIKSSVRELEGALTKILASCELRECTPTLEMAQEILGGIIESSNKLITPDSIFKEACKYFHISKEDLLGRRRTKELVVPRQVTMYMLRHEINLSYPEIGREMGGKDHTTIMHGCKKVEAQMSQNPRLKNDVNLVKEKIHNT</sequence>
<keyword evidence="7 8" id="KW-0238">DNA-binding</keyword>
<evidence type="ECO:0000256" key="10">
    <source>
        <dbReference type="RuleBase" id="RU000577"/>
    </source>
</evidence>
<evidence type="ECO:0000259" key="12">
    <source>
        <dbReference type="SMART" id="SM00382"/>
    </source>
</evidence>
<comment type="domain">
    <text evidence="8">Domain I is involved in oligomerization and binding regulators, domain II is flexibile and of varying length in different bacteria, domain III forms the AAA+ region, while domain IV binds dsDNA.</text>
</comment>
<dbReference type="InterPro" id="IPR038454">
    <property type="entry name" value="DnaA_N_sf"/>
</dbReference>
<evidence type="ECO:0000256" key="6">
    <source>
        <dbReference type="ARBA" id="ARBA00023121"/>
    </source>
</evidence>
<dbReference type="CDD" id="cd06571">
    <property type="entry name" value="Bac_DnaA_C"/>
    <property type="match status" value="1"/>
</dbReference>
<dbReference type="Gene3D" id="3.40.50.300">
    <property type="entry name" value="P-loop containing nucleotide triphosphate hydrolases"/>
    <property type="match status" value="1"/>
</dbReference>
<evidence type="ECO:0000256" key="11">
    <source>
        <dbReference type="RuleBase" id="RU004227"/>
    </source>
</evidence>
<evidence type="ECO:0000256" key="9">
    <source>
        <dbReference type="NCBIfam" id="TIGR00362"/>
    </source>
</evidence>
<comment type="subunit">
    <text evidence="8">Oligomerizes as a right-handed, spiral filament on DNA at oriC.</text>
</comment>
<evidence type="ECO:0000256" key="5">
    <source>
        <dbReference type="ARBA" id="ARBA00022840"/>
    </source>
</evidence>
<dbReference type="EMBL" id="MEZY01000052">
    <property type="protein sequence ID" value="OGD62276.1"/>
    <property type="molecule type" value="Genomic_DNA"/>
</dbReference>
<evidence type="ECO:0000256" key="2">
    <source>
        <dbReference type="ARBA" id="ARBA00022490"/>
    </source>
</evidence>
<dbReference type="GO" id="GO:0006270">
    <property type="term" value="P:DNA replication initiation"/>
    <property type="evidence" value="ECO:0007669"/>
    <property type="project" value="UniProtKB-UniRule"/>
</dbReference>